<dbReference type="OrthoDB" id="2418081at2759"/>
<organism evidence="11 12">
    <name type="scientific">Tothia fuscella</name>
    <dbReference type="NCBI Taxonomy" id="1048955"/>
    <lineage>
        <taxon>Eukaryota</taxon>
        <taxon>Fungi</taxon>
        <taxon>Dikarya</taxon>
        <taxon>Ascomycota</taxon>
        <taxon>Pezizomycotina</taxon>
        <taxon>Dothideomycetes</taxon>
        <taxon>Pleosporomycetidae</taxon>
        <taxon>Venturiales</taxon>
        <taxon>Cylindrosympodiaceae</taxon>
        <taxon>Tothia</taxon>
    </lineage>
</organism>
<dbReference type="GO" id="GO:0006631">
    <property type="term" value="P:fatty acid metabolic process"/>
    <property type="evidence" value="ECO:0007669"/>
    <property type="project" value="UniProtKB-KW"/>
</dbReference>
<sequence>MPPFIPGELVLKQASSPPSNPAHGAAIVFLHGFGDEPSNWASVADQFQAANKLPYLQWVIPAAPNNRDAMDTAWYIPSRLTPFPASRPELEDDEDEDGILQAKDYIVTLIDDLVAKGLPSNRIILAGFSQGHAMTLLTGLASKYADQLGGLVCLSGYMPLADKINNMRAMAGLPKPPATQVPMFIVRGKKDFLVPKRYMQMQLEKLEEIGVDLERVEVHEYDSLGHQVVPEELFALIKWLEKAVPVIEE</sequence>
<dbReference type="Pfam" id="PF02230">
    <property type="entry name" value="Abhydrolase_2"/>
    <property type="match status" value="1"/>
</dbReference>
<feature type="domain" description="Phospholipase/carboxylesterase/thioesterase" evidence="10">
    <location>
        <begin position="22"/>
        <end position="242"/>
    </location>
</feature>
<evidence type="ECO:0000256" key="6">
    <source>
        <dbReference type="ARBA" id="ARBA00022832"/>
    </source>
</evidence>
<comment type="function">
    <text evidence="7">Hydrolyzes fatty acids from S-acylated cysteine residues in proteins with a strong preference for palmitoylated G-alpha proteins over other acyl substrates. Mediates the deacylation of G-alpha proteins such as GPA1 in vivo, but has weak or no activity toward palmitoylated Ras proteins. Has weak lysophospholipase activity in vitro; however such activity may not exist in vivo.</text>
</comment>
<dbReference type="GO" id="GO:0005737">
    <property type="term" value="C:cytoplasm"/>
    <property type="evidence" value="ECO:0007669"/>
    <property type="project" value="TreeGrafter"/>
</dbReference>
<evidence type="ECO:0000256" key="4">
    <source>
        <dbReference type="ARBA" id="ARBA00022487"/>
    </source>
</evidence>
<comment type="caution">
    <text evidence="11">The sequence shown here is derived from an EMBL/GenBank/DDBJ whole genome shotgun (WGS) entry which is preliminary data.</text>
</comment>
<comment type="catalytic activity">
    <reaction evidence="9">
        <text>S-hexadecanoyl-L-cysteinyl-[protein] + H2O = L-cysteinyl-[protein] + hexadecanoate + H(+)</text>
        <dbReference type="Rhea" id="RHEA:19233"/>
        <dbReference type="Rhea" id="RHEA-COMP:10131"/>
        <dbReference type="Rhea" id="RHEA-COMP:11032"/>
        <dbReference type="ChEBI" id="CHEBI:7896"/>
        <dbReference type="ChEBI" id="CHEBI:15377"/>
        <dbReference type="ChEBI" id="CHEBI:15378"/>
        <dbReference type="ChEBI" id="CHEBI:29950"/>
        <dbReference type="ChEBI" id="CHEBI:74151"/>
        <dbReference type="EC" id="3.1.2.22"/>
    </reaction>
</comment>
<comment type="similarity">
    <text evidence="1">Belongs to the AB hydrolase superfamily. AB hydrolase 2 family.</text>
</comment>
<dbReference type="EC" id="3.1.2.22" evidence="2"/>
<evidence type="ECO:0000256" key="9">
    <source>
        <dbReference type="ARBA" id="ARBA00047337"/>
    </source>
</evidence>
<evidence type="ECO:0000259" key="10">
    <source>
        <dbReference type="Pfam" id="PF02230"/>
    </source>
</evidence>
<evidence type="ECO:0000256" key="3">
    <source>
        <dbReference type="ARBA" id="ARBA00014923"/>
    </source>
</evidence>
<evidence type="ECO:0000256" key="8">
    <source>
        <dbReference type="ARBA" id="ARBA00031195"/>
    </source>
</evidence>
<dbReference type="GO" id="GO:0052689">
    <property type="term" value="F:carboxylic ester hydrolase activity"/>
    <property type="evidence" value="ECO:0007669"/>
    <property type="project" value="UniProtKB-KW"/>
</dbReference>
<evidence type="ECO:0000256" key="1">
    <source>
        <dbReference type="ARBA" id="ARBA00006499"/>
    </source>
</evidence>
<evidence type="ECO:0000256" key="2">
    <source>
        <dbReference type="ARBA" id="ARBA00012423"/>
    </source>
</evidence>
<gene>
    <name evidence="11" type="ORF">EJ08DRAFT_607746</name>
</gene>
<dbReference type="InterPro" id="IPR003140">
    <property type="entry name" value="PLipase/COase/thioEstase"/>
</dbReference>
<dbReference type="SUPFAM" id="SSF53474">
    <property type="entry name" value="alpha/beta-Hydrolases"/>
    <property type="match status" value="1"/>
</dbReference>
<evidence type="ECO:0000313" key="11">
    <source>
        <dbReference type="EMBL" id="KAF2433436.1"/>
    </source>
</evidence>
<name>A0A9P4NYJ4_9PEZI</name>
<protein>
    <recommendedName>
        <fullName evidence="3">Acyl-protein thioesterase 1</fullName>
        <ecNumber evidence="2">3.1.2.22</ecNumber>
    </recommendedName>
    <alternativeName>
        <fullName evidence="8">Palmitoyl-protein hydrolase</fullName>
    </alternativeName>
</protein>
<proteinExistence type="inferred from homology"/>
<accession>A0A9P4NYJ4</accession>
<keyword evidence="6" id="KW-0276">Fatty acid metabolism</keyword>
<reference evidence="11" key="1">
    <citation type="journal article" date="2020" name="Stud. Mycol.">
        <title>101 Dothideomycetes genomes: a test case for predicting lifestyles and emergence of pathogens.</title>
        <authorList>
            <person name="Haridas S."/>
            <person name="Albert R."/>
            <person name="Binder M."/>
            <person name="Bloem J."/>
            <person name="Labutti K."/>
            <person name="Salamov A."/>
            <person name="Andreopoulos B."/>
            <person name="Baker S."/>
            <person name="Barry K."/>
            <person name="Bills G."/>
            <person name="Bluhm B."/>
            <person name="Cannon C."/>
            <person name="Castanera R."/>
            <person name="Culley D."/>
            <person name="Daum C."/>
            <person name="Ezra D."/>
            <person name="Gonzalez J."/>
            <person name="Henrissat B."/>
            <person name="Kuo A."/>
            <person name="Liang C."/>
            <person name="Lipzen A."/>
            <person name="Lutzoni F."/>
            <person name="Magnuson J."/>
            <person name="Mondo S."/>
            <person name="Nolan M."/>
            <person name="Ohm R."/>
            <person name="Pangilinan J."/>
            <person name="Park H.-J."/>
            <person name="Ramirez L."/>
            <person name="Alfaro M."/>
            <person name="Sun H."/>
            <person name="Tritt A."/>
            <person name="Yoshinaga Y."/>
            <person name="Zwiers L.-H."/>
            <person name="Turgeon B."/>
            <person name="Goodwin S."/>
            <person name="Spatafora J."/>
            <person name="Crous P."/>
            <person name="Grigoriev I."/>
        </authorList>
    </citation>
    <scope>NUCLEOTIDE SEQUENCE</scope>
    <source>
        <strain evidence="11">CBS 130266</strain>
    </source>
</reference>
<dbReference type="PANTHER" id="PTHR10655">
    <property type="entry name" value="LYSOPHOSPHOLIPASE-RELATED"/>
    <property type="match status" value="1"/>
</dbReference>
<keyword evidence="6" id="KW-0443">Lipid metabolism</keyword>
<dbReference type="Gene3D" id="3.40.50.1820">
    <property type="entry name" value="alpha/beta hydrolase"/>
    <property type="match status" value="1"/>
</dbReference>
<keyword evidence="12" id="KW-1185">Reference proteome</keyword>
<keyword evidence="4" id="KW-0719">Serine esterase</keyword>
<evidence type="ECO:0000256" key="7">
    <source>
        <dbReference type="ARBA" id="ARBA00029392"/>
    </source>
</evidence>
<dbReference type="InterPro" id="IPR050565">
    <property type="entry name" value="LYPA1-2/EST-like"/>
</dbReference>
<evidence type="ECO:0000313" key="12">
    <source>
        <dbReference type="Proteomes" id="UP000800235"/>
    </source>
</evidence>
<evidence type="ECO:0000256" key="5">
    <source>
        <dbReference type="ARBA" id="ARBA00022801"/>
    </source>
</evidence>
<keyword evidence="5" id="KW-0378">Hydrolase</keyword>
<dbReference type="PANTHER" id="PTHR10655:SF17">
    <property type="entry name" value="LYSOPHOSPHOLIPASE-LIKE PROTEIN 1"/>
    <property type="match status" value="1"/>
</dbReference>
<dbReference type="InterPro" id="IPR029058">
    <property type="entry name" value="AB_hydrolase_fold"/>
</dbReference>
<dbReference type="Proteomes" id="UP000800235">
    <property type="component" value="Unassembled WGS sequence"/>
</dbReference>
<dbReference type="EMBL" id="MU007021">
    <property type="protein sequence ID" value="KAF2433436.1"/>
    <property type="molecule type" value="Genomic_DNA"/>
</dbReference>
<dbReference type="GO" id="GO:0008474">
    <property type="term" value="F:palmitoyl-(protein) hydrolase activity"/>
    <property type="evidence" value="ECO:0007669"/>
    <property type="project" value="UniProtKB-EC"/>
</dbReference>
<dbReference type="AlphaFoldDB" id="A0A9P4NYJ4"/>